<comment type="caution">
    <text evidence="1">The sequence shown here is derived from an EMBL/GenBank/DDBJ whole genome shotgun (WGS) entry which is preliminary data.</text>
</comment>
<gene>
    <name evidence="1" type="ORF">LCGC14_1177020</name>
</gene>
<protein>
    <submittedName>
        <fullName evidence="1">Uncharacterized protein</fullName>
    </submittedName>
</protein>
<accession>A0A0F9MB51</accession>
<organism evidence="1">
    <name type="scientific">marine sediment metagenome</name>
    <dbReference type="NCBI Taxonomy" id="412755"/>
    <lineage>
        <taxon>unclassified sequences</taxon>
        <taxon>metagenomes</taxon>
        <taxon>ecological metagenomes</taxon>
    </lineage>
</organism>
<sequence length="33" mass="4173">NCSNMTQKQKREFCQSERFFMKQYLQKLVDERQ</sequence>
<proteinExistence type="predicted"/>
<reference evidence="1" key="1">
    <citation type="journal article" date="2015" name="Nature">
        <title>Complex archaea that bridge the gap between prokaryotes and eukaryotes.</title>
        <authorList>
            <person name="Spang A."/>
            <person name="Saw J.H."/>
            <person name="Jorgensen S.L."/>
            <person name="Zaremba-Niedzwiedzka K."/>
            <person name="Martijn J."/>
            <person name="Lind A.E."/>
            <person name="van Eijk R."/>
            <person name="Schleper C."/>
            <person name="Guy L."/>
            <person name="Ettema T.J."/>
        </authorList>
    </citation>
    <scope>NUCLEOTIDE SEQUENCE</scope>
</reference>
<feature type="non-terminal residue" evidence="1">
    <location>
        <position position="1"/>
    </location>
</feature>
<evidence type="ECO:0000313" key="1">
    <source>
        <dbReference type="EMBL" id="KKM96556.1"/>
    </source>
</evidence>
<dbReference type="AlphaFoldDB" id="A0A0F9MB51"/>
<name>A0A0F9MB51_9ZZZZ</name>
<dbReference type="EMBL" id="LAZR01005866">
    <property type="protein sequence ID" value="KKM96556.1"/>
    <property type="molecule type" value="Genomic_DNA"/>
</dbReference>